<evidence type="ECO:0000313" key="1">
    <source>
        <dbReference type="EMBL" id="KAI3367859.1"/>
    </source>
</evidence>
<name>A0ACB8WJB7_9TELE</name>
<comment type="caution">
    <text evidence="1">The sequence shown here is derived from an EMBL/GenBank/DDBJ whole genome shotgun (WGS) entry which is preliminary data.</text>
</comment>
<dbReference type="EMBL" id="CM041539">
    <property type="protein sequence ID" value="KAI3367859.1"/>
    <property type="molecule type" value="Genomic_DNA"/>
</dbReference>
<gene>
    <name evidence="1" type="ORF">L3Q82_026691</name>
</gene>
<dbReference type="Proteomes" id="UP000831701">
    <property type="component" value="Chromosome 9"/>
</dbReference>
<evidence type="ECO:0000313" key="2">
    <source>
        <dbReference type="Proteomes" id="UP000831701"/>
    </source>
</evidence>
<proteinExistence type="predicted"/>
<organism evidence="1 2">
    <name type="scientific">Scortum barcoo</name>
    <name type="common">barcoo grunter</name>
    <dbReference type="NCBI Taxonomy" id="214431"/>
    <lineage>
        <taxon>Eukaryota</taxon>
        <taxon>Metazoa</taxon>
        <taxon>Chordata</taxon>
        <taxon>Craniata</taxon>
        <taxon>Vertebrata</taxon>
        <taxon>Euteleostomi</taxon>
        <taxon>Actinopterygii</taxon>
        <taxon>Neopterygii</taxon>
        <taxon>Teleostei</taxon>
        <taxon>Neoteleostei</taxon>
        <taxon>Acanthomorphata</taxon>
        <taxon>Eupercaria</taxon>
        <taxon>Centrarchiformes</taxon>
        <taxon>Terapontoidei</taxon>
        <taxon>Terapontidae</taxon>
        <taxon>Scortum</taxon>
    </lineage>
</organism>
<sequence length="1425" mass="154256">MTNMDPADTVGTQECGMGTFRMITDLVNAYPGCNRQQKRKALELAIDELASDPWLLGSVPGLFGELLTALGTLPAKLRLAHLPRSLQPEPRPAGFQPALQSPSLQPWSLQLPSLQLQPVKSKPQLQLPTAERSRCLQPQPTACCTQLLASLQSSLQGCQVHSLRSSQPAPRLPPSLPPSLQPPSQGFQPGFQPAPQPACLQASGFPACTQACTQACLHPPKPAPELSGFRACTQTGTTRASRFPACTSVSQPSACGPAPEPSASRAASAAAQPSSLQSAVRPAVHHLAFNLRPSFWFSGRRVLSLSSSAAGSPATESQQPAAPESELPSAAEPETESELAKRPREGARGRNSPVPQFPVPSLPALCPTPVGLVGLPRRHGTLAEGVRRRRSPEEVRRPAHQKRLCRRPESGGGGSCLRLSRLSAVGHGKAFALNPSCRPPKGSVFVARRLRGFVVDAEVPVFAFARRPPEKVRLARRPPERIRLCHRPPEASSWRPPEGSTAAEVLRLLRRRRPPEGSASVGRRRSRSPSSPPPSAAESSCVRRRLRRRRRRSSAFAAASPVGARSPSRAFAAAPEGSPFRLPPPGSLSIRASPPRRPRSRFPPAAFERRPSPPPSRPPGEVPNRRRLRRRRGSSAGFVARLRRQRPEDPNCRFRPSSAEAAFTALASGPAFAAPVRSPLAPPRSGFYRPSAATRRVPGPSSRRLPTRRWPPEVRPYAAVTWPPEGSGLRLCLRLHRRSSCFGLPKGSASAVGAGRRRRFLSSSSRAASKGSPASIAARDSSRRFARSLARLRILRLHCRPLRRFLSSPPPPAAGHRKVPASPPSPAVRPPEAASPLPPASAPETAFTSGCRPPESRLCPPADAGFKAFARACRSCLRRRGFRRRAGCQVFAFTSPRPSPGLRRQLAPSRPSKGSSLHRRPLEGSKPLEGFPASPSPLEFPCHHSQSPVTQRFSPPPLASHEGHHRAAGHQRRFARRPPPVGLRLRRWPPEGSGPDLRLRRRRRQKVPAFTSAVPAFQGSQPSPSPSSPPATRGTCRFGRRRPPEGFRFRRHLPSEGSGLRLPCRRPLEEFCLLACLAVAAIAMAAGGSSRLRHGRRLATGGIQTPQSLLPPAQSVPQKVQPYAISCQLRASAPIAIASPLTASGPIHLPYACEARAVFVSQLSDRHRALSRLSPADPDPVVCEFTPGEAVSRISYLSACNTKTDRTREELEIWGARRGKKKNSARIKWEYTQLCDMVPLEMVGIQRSGSVTPQQVTGQTKSGSEAHHEKKNIKDRYVARIGCRVMGPHPGARPGVGALRRAPGGRVFAHGTRPGSAFEMATWARLPVGSPPCRKVYEGARCNVGHGMSPHWGGRSLSFVREVERYRLEIVGLTSSTHSLGSGTQLLERGWTLHYSGVAQGERRRAGGLAHSSPAQPPTCWSSPR</sequence>
<keyword evidence="2" id="KW-1185">Reference proteome</keyword>
<protein>
    <submittedName>
        <fullName evidence="1">Uncharacterized protein</fullName>
    </submittedName>
</protein>
<accession>A0ACB8WJB7</accession>
<reference evidence="1" key="1">
    <citation type="submission" date="2022-04" db="EMBL/GenBank/DDBJ databases">
        <title>Jade perch genome.</title>
        <authorList>
            <person name="Chao B."/>
        </authorList>
    </citation>
    <scope>NUCLEOTIDE SEQUENCE</scope>
    <source>
        <strain evidence="1">CB-2022</strain>
    </source>
</reference>